<protein>
    <recommendedName>
        <fullName evidence="5">FAD/NAD(P)-binding domain-containing protein</fullName>
    </recommendedName>
</protein>
<organism evidence="6 7">
    <name type="scientific">Trichosporon asahii var. asahii (strain ATCC 90039 / CBS 2479 / JCM 2466 / KCTC 7840 / NBRC 103889/ NCYC 2677 / UAMH 7654)</name>
    <name type="common">Yeast</name>
    <dbReference type="NCBI Taxonomy" id="1186058"/>
    <lineage>
        <taxon>Eukaryota</taxon>
        <taxon>Fungi</taxon>
        <taxon>Dikarya</taxon>
        <taxon>Basidiomycota</taxon>
        <taxon>Agaricomycotina</taxon>
        <taxon>Tremellomycetes</taxon>
        <taxon>Trichosporonales</taxon>
        <taxon>Trichosporonaceae</taxon>
        <taxon>Trichosporon</taxon>
    </lineage>
</organism>
<evidence type="ECO:0000256" key="4">
    <source>
        <dbReference type="ARBA" id="ARBA00023002"/>
    </source>
</evidence>
<evidence type="ECO:0000256" key="1">
    <source>
        <dbReference type="ARBA" id="ARBA00006442"/>
    </source>
</evidence>
<reference evidence="6 7" key="1">
    <citation type="journal article" date="2012" name="Eukaryot. Cell">
        <title>Draft genome sequence of CBS 2479, the standard type strain of Trichosporon asahii.</title>
        <authorList>
            <person name="Yang R.Y."/>
            <person name="Li H.T."/>
            <person name="Zhu H."/>
            <person name="Zhou G.P."/>
            <person name="Wang M."/>
            <person name="Wang L."/>
        </authorList>
    </citation>
    <scope>NUCLEOTIDE SEQUENCE [LARGE SCALE GENOMIC DNA]</scope>
    <source>
        <strain evidence="7">ATCC 90039 / CBS 2479 / JCM 2466 / KCTC 7840 / NCYC 2677 / UAMH 7654</strain>
    </source>
</reference>
<dbReference type="GO" id="GO:0004174">
    <property type="term" value="F:electron-transferring-flavoprotein dehydrogenase activity"/>
    <property type="evidence" value="ECO:0007669"/>
    <property type="project" value="TreeGrafter"/>
</dbReference>
<comment type="caution">
    <text evidence="6">The sequence shown here is derived from an EMBL/GenBank/DDBJ whole genome shotgun (WGS) entry which is preliminary data.</text>
</comment>
<dbReference type="Gene3D" id="3.50.50.100">
    <property type="match status" value="1"/>
</dbReference>
<dbReference type="GeneID" id="25983927"/>
<dbReference type="HOGENOM" id="CLU_019845_2_0_1"/>
<keyword evidence="4" id="KW-0560">Oxidoreductase</keyword>
<dbReference type="PRINTS" id="PR00368">
    <property type="entry name" value="FADPNR"/>
</dbReference>
<keyword evidence="2" id="KW-0285">Flavoprotein</keyword>
<dbReference type="GO" id="GO:0050660">
    <property type="term" value="F:flavin adenine dinucleotide binding"/>
    <property type="evidence" value="ECO:0007669"/>
    <property type="project" value="TreeGrafter"/>
</dbReference>
<dbReference type="Pfam" id="PF07992">
    <property type="entry name" value="Pyr_redox_2"/>
    <property type="match status" value="1"/>
</dbReference>
<evidence type="ECO:0000313" key="7">
    <source>
        <dbReference type="Proteomes" id="UP000002748"/>
    </source>
</evidence>
<evidence type="ECO:0000256" key="3">
    <source>
        <dbReference type="ARBA" id="ARBA00022827"/>
    </source>
</evidence>
<dbReference type="VEuPathDB" id="FungiDB:A1Q1_00413"/>
<dbReference type="KEGG" id="tasa:A1Q1_00413"/>
<dbReference type="PANTHER" id="PTHR43735:SF3">
    <property type="entry name" value="FERROPTOSIS SUPPRESSOR PROTEIN 1"/>
    <property type="match status" value="1"/>
</dbReference>
<sequence>MSSLMSATSSTVVNKAQWKNILVVGGSVAGHSFVNAIAPNLPPNYRLIIIERNEFVQHSSFVVRALVAPGWENGDFTAPMNQHTVFPINSRHRVVCPNRVVKLRRNTVWLEHDFEGSDEIEFEKCVIATGAQSPVPIRPAPGSTLEQWKDELRAKQAEMKDAKSILIVGGGSVGIEVAGEIYDLYGRTKKITIVHWDVGLLHPSDSGANTKHTYVPPRTSMKLVSALQRQLTARGVEFVLCDRVDFSAAEAEEWGGKSGALGEMKRVPLVSGRYIMADYVFDSTGNKPNSQLVSSVDPGAVTTNGYVSIDSMFRIRGSHPQSIFKGQYYALGDVANAPSWKTGVAAMSEGEALAKIMTAEIKGWPAKPYSPSSKLKESTVLLGSRGGAAIINLPIIGNIRAPDFVVDRKSRDFLADKIFFSRFRQLGYTDSTVNL</sequence>
<gene>
    <name evidence="6" type="ORF">A1Q1_00413</name>
</gene>
<evidence type="ECO:0000256" key="2">
    <source>
        <dbReference type="ARBA" id="ARBA00022630"/>
    </source>
</evidence>
<keyword evidence="3" id="KW-0274">FAD</keyword>
<comment type="similarity">
    <text evidence="1">Belongs to the FAD-dependent oxidoreductase family.</text>
</comment>
<evidence type="ECO:0000259" key="5">
    <source>
        <dbReference type="Pfam" id="PF07992"/>
    </source>
</evidence>
<evidence type="ECO:0000313" key="6">
    <source>
        <dbReference type="EMBL" id="EJT50308.1"/>
    </source>
</evidence>
<dbReference type="OrthoDB" id="202203at2759"/>
<dbReference type="GO" id="GO:0005737">
    <property type="term" value="C:cytoplasm"/>
    <property type="evidence" value="ECO:0007669"/>
    <property type="project" value="TreeGrafter"/>
</dbReference>
<dbReference type="InterPro" id="IPR023753">
    <property type="entry name" value="FAD/NAD-binding_dom"/>
</dbReference>
<dbReference type="EMBL" id="ALBS01000114">
    <property type="protein sequence ID" value="EJT50308.1"/>
    <property type="molecule type" value="Genomic_DNA"/>
</dbReference>
<accession>J5R216</accession>
<dbReference type="SUPFAM" id="SSF51905">
    <property type="entry name" value="FAD/NAD(P)-binding domain"/>
    <property type="match status" value="1"/>
</dbReference>
<dbReference type="PANTHER" id="PTHR43735">
    <property type="entry name" value="APOPTOSIS-INDUCING FACTOR 1"/>
    <property type="match status" value="1"/>
</dbReference>
<proteinExistence type="inferred from homology"/>
<feature type="domain" description="FAD/NAD(P)-binding" evidence="5">
    <location>
        <begin position="20"/>
        <end position="350"/>
    </location>
</feature>
<dbReference type="Proteomes" id="UP000002748">
    <property type="component" value="Unassembled WGS sequence"/>
</dbReference>
<dbReference type="AlphaFoldDB" id="J5R216"/>
<name>J5R216_TRIAS</name>
<dbReference type="InterPro" id="IPR036188">
    <property type="entry name" value="FAD/NAD-bd_sf"/>
</dbReference>
<dbReference type="RefSeq" id="XP_014181537.1">
    <property type="nucleotide sequence ID" value="XM_014326062.1"/>
</dbReference>